<dbReference type="PROSITE" id="PS00089">
    <property type="entry name" value="RIBORED_LARGE"/>
    <property type="match status" value="1"/>
</dbReference>
<evidence type="ECO:0000313" key="13">
    <source>
        <dbReference type="Proteomes" id="UP000290365"/>
    </source>
</evidence>
<feature type="domain" description="ATP-cone" evidence="11">
    <location>
        <begin position="17"/>
        <end position="105"/>
    </location>
</feature>
<evidence type="ECO:0000256" key="9">
    <source>
        <dbReference type="PROSITE-ProRule" id="PRU00492"/>
    </source>
</evidence>
<dbReference type="SUPFAM" id="SSF48168">
    <property type="entry name" value="R1 subunit of ribonucleotide reductase, N-terminal domain"/>
    <property type="match status" value="1"/>
</dbReference>
<evidence type="ECO:0000256" key="2">
    <source>
        <dbReference type="ARBA" id="ARBA00022533"/>
    </source>
</evidence>
<dbReference type="KEGG" id="kbs:EPA93_24295"/>
<evidence type="ECO:0000256" key="3">
    <source>
        <dbReference type="ARBA" id="ARBA00022741"/>
    </source>
</evidence>
<reference evidence="12 13" key="1">
    <citation type="submission" date="2019-01" db="EMBL/GenBank/DDBJ databases">
        <title>Ktedonosporobacter rubrisoli SCAWS-G2.</title>
        <authorList>
            <person name="Huang Y."/>
            <person name="Yan B."/>
        </authorList>
    </citation>
    <scope>NUCLEOTIDE SEQUENCE [LARGE SCALE GENOMIC DNA]</scope>
    <source>
        <strain evidence="12 13">SCAWS-G2</strain>
    </source>
</reference>
<dbReference type="InterPro" id="IPR000788">
    <property type="entry name" value="RNR_lg_C"/>
</dbReference>
<keyword evidence="2" id="KW-0021">Allosteric enzyme</keyword>
<gene>
    <name evidence="12" type="ORF">EPA93_24295</name>
</gene>
<dbReference type="InterPro" id="IPR013346">
    <property type="entry name" value="NrdE_NrdA_C"/>
</dbReference>
<dbReference type="Pfam" id="PF00317">
    <property type="entry name" value="Ribonuc_red_lgN"/>
    <property type="match status" value="1"/>
</dbReference>
<dbReference type="NCBIfam" id="NF005544">
    <property type="entry name" value="PRK07207.1"/>
    <property type="match status" value="1"/>
</dbReference>
<dbReference type="EMBL" id="CP035758">
    <property type="protein sequence ID" value="QBD78934.1"/>
    <property type="molecule type" value="Genomic_DNA"/>
</dbReference>
<dbReference type="AlphaFoldDB" id="A0A4P6JU06"/>
<dbReference type="EC" id="1.17.4.1" evidence="10"/>
<proteinExistence type="inferred from homology"/>
<evidence type="ECO:0000256" key="7">
    <source>
        <dbReference type="ARBA" id="ARBA00024942"/>
    </source>
</evidence>
<dbReference type="UniPathway" id="UPA00326"/>
<protein>
    <recommendedName>
        <fullName evidence="10">Ribonucleoside-diphosphate reductase</fullName>
        <ecNumber evidence="10">1.17.4.1</ecNumber>
    </recommendedName>
</protein>
<evidence type="ECO:0000256" key="4">
    <source>
        <dbReference type="ARBA" id="ARBA00022840"/>
    </source>
</evidence>
<dbReference type="GO" id="GO:0005524">
    <property type="term" value="F:ATP binding"/>
    <property type="evidence" value="ECO:0007669"/>
    <property type="project" value="UniProtKB-UniRule"/>
</dbReference>
<keyword evidence="6 10" id="KW-0215">Deoxyribonucleotide synthesis</keyword>
<dbReference type="InterPro" id="IPR005144">
    <property type="entry name" value="ATP-cone_dom"/>
</dbReference>
<dbReference type="InterPro" id="IPR039718">
    <property type="entry name" value="Rrm1"/>
</dbReference>
<evidence type="ECO:0000256" key="10">
    <source>
        <dbReference type="RuleBase" id="RU003410"/>
    </source>
</evidence>
<dbReference type="NCBIfam" id="TIGR02506">
    <property type="entry name" value="NrdE_NrdA"/>
    <property type="match status" value="1"/>
</dbReference>
<dbReference type="InterPro" id="IPR013509">
    <property type="entry name" value="RNR_lsu_N"/>
</dbReference>
<dbReference type="FunFam" id="3.20.70.20:FF:000009">
    <property type="entry name" value="Ribonucleoside-diphosphate reductase"/>
    <property type="match status" value="1"/>
</dbReference>
<evidence type="ECO:0000256" key="1">
    <source>
        <dbReference type="ARBA" id="ARBA00010406"/>
    </source>
</evidence>
<keyword evidence="3 9" id="KW-0547">Nucleotide-binding</keyword>
<evidence type="ECO:0000256" key="6">
    <source>
        <dbReference type="ARBA" id="ARBA00023116"/>
    </source>
</evidence>
<keyword evidence="13" id="KW-1185">Reference proteome</keyword>
<dbReference type="PANTHER" id="PTHR11573">
    <property type="entry name" value="RIBONUCLEOSIDE-DIPHOSPHATE REDUCTASE LARGE CHAIN"/>
    <property type="match status" value="1"/>
</dbReference>
<accession>A0A4P6JU06</accession>
<comment type="catalytic activity">
    <reaction evidence="8 10">
        <text>a 2'-deoxyribonucleoside 5'-diphosphate + [thioredoxin]-disulfide + H2O = a ribonucleoside 5'-diphosphate + [thioredoxin]-dithiol</text>
        <dbReference type="Rhea" id="RHEA:23252"/>
        <dbReference type="Rhea" id="RHEA-COMP:10698"/>
        <dbReference type="Rhea" id="RHEA-COMP:10700"/>
        <dbReference type="ChEBI" id="CHEBI:15377"/>
        <dbReference type="ChEBI" id="CHEBI:29950"/>
        <dbReference type="ChEBI" id="CHEBI:50058"/>
        <dbReference type="ChEBI" id="CHEBI:57930"/>
        <dbReference type="ChEBI" id="CHEBI:73316"/>
        <dbReference type="EC" id="1.17.4.1"/>
    </reaction>
</comment>
<keyword evidence="5 10" id="KW-0560">Oxidoreductase</keyword>
<dbReference type="PROSITE" id="PS51161">
    <property type="entry name" value="ATP_CONE"/>
    <property type="match status" value="1"/>
</dbReference>
<dbReference type="Proteomes" id="UP000290365">
    <property type="component" value="Chromosome"/>
</dbReference>
<dbReference type="SUPFAM" id="SSF51998">
    <property type="entry name" value="PFL-like glycyl radical enzymes"/>
    <property type="match status" value="1"/>
</dbReference>
<evidence type="ECO:0000256" key="8">
    <source>
        <dbReference type="ARBA" id="ARBA00047754"/>
    </source>
</evidence>
<keyword evidence="4 9" id="KW-0067">ATP-binding</keyword>
<dbReference type="GO" id="GO:0005971">
    <property type="term" value="C:ribonucleoside-diphosphate reductase complex"/>
    <property type="evidence" value="ECO:0007669"/>
    <property type="project" value="TreeGrafter"/>
</dbReference>
<evidence type="ECO:0000313" key="12">
    <source>
        <dbReference type="EMBL" id="QBD78934.1"/>
    </source>
</evidence>
<dbReference type="GO" id="GO:0009263">
    <property type="term" value="P:deoxyribonucleotide biosynthetic process"/>
    <property type="evidence" value="ECO:0007669"/>
    <property type="project" value="UniProtKB-KW"/>
</dbReference>
<comment type="function">
    <text evidence="7 10">Provides the precursors necessary for DNA synthesis. Catalyzes the biosynthesis of deoxyribonucleotides from the corresponding ribonucleotides.</text>
</comment>
<comment type="similarity">
    <text evidence="1 10">Belongs to the ribonucleoside diphosphate reductase large chain family.</text>
</comment>
<sequence>MLQQKEPAVGLVQDDAVYVATRSQELSKGENIRHILDEVCRDCGADIDAARLLKEVKSSIYSGLSDAECWQAMIMAARSLIELEPEYTFVAARLLLISLYKEALRANYPQDMRLSSLSSVYKQQWSRYFEQGIAAGLLDERLLSYDLSVLVQAIRPERDLLFSYPGLQTLYDRYLLQSDGQRIELPQLLWMRVAMGLALNEEHKEARAIEFYETISQFYFTPATPTLFNAGTCHPQLSSCYLTTIQDDLQHIFKSFQDNAQLSKWAGGLGNDWTNVRALGAHIRGTNGKSQGVVPFLKVANDTAVAVNQGGKRKGAVCAYLENWHLDIEDFLDLRKNTGDDRRRTHDMNTGCWISDLFMQRVQRGESWTLFSPNDVADLHDLYGEAFARRYCEYERLADEGKLKLFKRMPAVELWRKMLTRLFETGHPWLTWKDPSNVRSPQDHKGVVHSSNLCTEILLNTSAEETAVCNLGSINLSAHIADGATDLQRLQKTVSTAVRMLDNVIDINFYPTPEARNANARHRPVGLGMMGFQDALYKLGMSYASEQAVEFADRSMEAIAYYAILASTQLAAERGTYSSYEGSKWQRGLLPLDSIELLQAERGEAVEMDRSSTLDWDVVRAQVRQHGMRNSNVMAIAPTATIATIAGVSQSIEPTYKNLHVRSNLSGEFITINTFLVQDLKQAGLWGPDLLEALKYYDGSLQDIPGLPEPLKQRYLTAFEMEPSWLIESASRRQKWIDMGQSLNLYLSEPSGKKLHETYMLAWKKGLKTTYYLRTLAATQVEKSTVDINRWGIQPRWMKNASPSSEVQVAREVLACNLGEDCEACQ</sequence>
<dbReference type="PANTHER" id="PTHR11573:SF6">
    <property type="entry name" value="RIBONUCLEOSIDE-DIPHOSPHATE REDUCTASE LARGE SUBUNIT"/>
    <property type="match status" value="1"/>
</dbReference>
<dbReference type="PRINTS" id="PR01183">
    <property type="entry name" value="RIBORDTASEM1"/>
</dbReference>
<organism evidence="12 13">
    <name type="scientific">Ktedonosporobacter rubrisoli</name>
    <dbReference type="NCBI Taxonomy" id="2509675"/>
    <lineage>
        <taxon>Bacteria</taxon>
        <taxon>Bacillati</taxon>
        <taxon>Chloroflexota</taxon>
        <taxon>Ktedonobacteria</taxon>
        <taxon>Ktedonobacterales</taxon>
        <taxon>Ktedonosporobacteraceae</taxon>
        <taxon>Ktedonosporobacter</taxon>
    </lineage>
</organism>
<dbReference type="GO" id="GO:0004748">
    <property type="term" value="F:ribonucleoside-diphosphate reductase activity, thioredoxin disulfide as acceptor"/>
    <property type="evidence" value="ECO:0007669"/>
    <property type="project" value="UniProtKB-EC"/>
</dbReference>
<dbReference type="Gene3D" id="3.20.70.20">
    <property type="match status" value="1"/>
</dbReference>
<dbReference type="CDD" id="cd01679">
    <property type="entry name" value="RNR_I"/>
    <property type="match status" value="1"/>
</dbReference>
<evidence type="ECO:0000259" key="11">
    <source>
        <dbReference type="PROSITE" id="PS51161"/>
    </source>
</evidence>
<dbReference type="InterPro" id="IPR008926">
    <property type="entry name" value="RNR_R1-su_N"/>
</dbReference>
<evidence type="ECO:0000256" key="5">
    <source>
        <dbReference type="ARBA" id="ARBA00023002"/>
    </source>
</evidence>
<name>A0A4P6JU06_KTERU</name>
<dbReference type="Pfam" id="PF02867">
    <property type="entry name" value="Ribonuc_red_lgC"/>
    <property type="match status" value="1"/>
</dbReference>
<dbReference type="OrthoDB" id="9762933at2"/>